<evidence type="ECO:0000313" key="2">
    <source>
        <dbReference type="EMBL" id="SDF76337.1"/>
    </source>
</evidence>
<feature type="chain" id="PRO_5011637801" evidence="1">
    <location>
        <begin position="20"/>
        <end position="306"/>
    </location>
</feature>
<evidence type="ECO:0000313" key="3">
    <source>
        <dbReference type="Proteomes" id="UP000199705"/>
    </source>
</evidence>
<dbReference type="Proteomes" id="UP000199705">
    <property type="component" value="Unassembled WGS sequence"/>
</dbReference>
<dbReference type="InterPro" id="IPR011659">
    <property type="entry name" value="WD40"/>
</dbReference>
<dbReference type="SUPFAM" id="SSF82171">
    <property type="entry name" value="DPP6 N-terminal domain-like"/>
    <property type="match status" value="1"/>
</dbReference>
<proteinExistence type="predicted"/>
<reference evidence="3" key="1">
    <citation type="submission" date="2016-10" db="EMBL/GenBank/DDBJ databases">
        <authorList>
            <person name="Varghese N."/>
            <person name="Submissions S."/>
        </authorList>
    </citation>
    <scope>NUCLEOTIDE SEQUENCE [LARGE SCALE GENOMIC DNA]</scope>
    <source>
        <strain evidence="3">Gh-67</strain>
    </source>
</reference>
<dbReference type="AlphaFoldDB" id="A0A1G7NQY9"/>
<dbReference type="EMBL" id="FNCG01000001">
    <property type="protein sequence ID" value="SDF76337.1"/>
    <property type="molecule type" value="Genomic_DNA"/>
</dbReference>
<protein>
    <submittedName>
        <fullName evidence="2">WD40-like Beta Propeller Repeat</fullName>
    </submittedName>
</protein>
<sequence length="306" mass="34765">MRILTFLLVLCCFYSGVSAQSNFFNSKNAYLGQSPPNDTPRVFAKQMLVPDSGIAMGRSAFSADGKEFYYGNSMHWFNAKGNKIRYFKYERNGWQGPFVLNYDYSTPTFSVDGRSMYFAGKGDGKHSYVWISHRNKAGWTDPVVFLKKDYGLYNFMPTNSGTFYAGSNANAGSVKDYSTYDFCKLTIFKTDIVIKSLGPVINTPAFDGDFYVAPDESYMIISYKEKPDYECELGITFRKPDHHSWTAPLNLGPLINDGDAHRWGEYVTPDGKYLIYTKGTGEKDCCLYWVRFDTLKAKLKKEALGR</sequence>
<feature type="signal peptide" evidence="1">
    <location>
        <begin position="1"/>
        <end position="19"/>
    </location>
</feature>
<evidence type="ECO:0000256" key="1">
    <source>
        <dbReference type="SAM" id="SignalP"/>
    </source>
</evidence>
<organism evidence="2 3">
    <name type="scientific">Mucilaginibacter gossypii</name>
    <dbReference type="NCBI Taxonomy" id="551996"/>
    <lineage>
        <taxon>Bacteria</taxon>
        <taxon>Pseudomonadati</taxon>
        <taxon>Bacteroidota</taxon>
        <taxon>Sphingobacteriia</taxon>
        <taxon>Sphingobacteriales</taxon>
        <taxon>Sphingobacteriaceae</taxon>
        <taxon>Mucilaginibacter</taxon>
    </lineage>
</organism>
<keyword evidence="1" id="KW-0732">Signal</keyword>
<name>A0A1G7NQY9_9SPHI</name>
<dbReference type="RefSeq" id="WP_091162561.1">
    <property type="nucleotide sequence ID" value="NZ_FNCG01000001.1"/>
</dbReference>
<dbReference type="Pfam" id="PF07676">
    <property type="entry name" value="PD40"/>
    <property type="match status" value="1"/>
</dbReference>
<keyword evidence="3" id="KW-1185">Reference proteome</keyword>
<dbReference type="STRING" id="551996.SAMN05192573_101319"/>
<gene>
    <name evidence="2" type="ORF">SAMN05192573_101319</name>
</gene>
<accession>A0A1G7NQY9</accession>